<name>A0ACB6REN1_9PLEO</name>
<dbReference type="Proteomes" id="UP000799755">
    <property type="component" value="Unassembled WGS sequence"/>
</dbReference>
<organism evidence="1 2">
    <name type="scientific">Lindgomyces ingoldianus</name>
    <dbReference type="NCBI Taxonomy" id="673940"/>
    <lineage>
        <taxon>Eukaryota</taxon>
        <taxon>Fungi</taxon>
        <taxon>Dikarya</taxon>
        <taxon>Ascomycota</taxon>
        <taxon>Pezizomycotina</taxon>
        <taxon>Dothideomycetes</taxon>
        <taxon>Pleosporomycetidae</taxon>
        <taxon>Pleosporales</taxon>
        <taxon>Lindgomycetaceae</taxon>
        <taxon>Lindgomyces</taxon>
    </lineage>
</organism>
<evidence type="ECO:0000313" key="2">
    <source>
        <dbReference type="Proteomes" id="UP000799755"/>
    </source>
</evidence>
<accession>A0ACB6REN1</accession>
<dbReference type="EMBL" id="MU003492">
    <property type="protein sequence ID" value="KAF2477729.1"/>
    <property type="molecule type" value="Genomic_DNA"/>
</dbReference>
<proteinExistence type="predicted"/>
<gene>
    <name evidence="1" type="ORF">BDR25DRAFT_338499</name>
</gene>
<comment type="caution">
    <text evidence="1">The sequence shown here is derived from an EMBL/GenBank/DDBJ whole genome shotgun (WGS) entry which is preliminary data.</text>
</comment>
<keyword evidence="2" id="KW-1185">Reference proteome</keyword>
<protein>
    <submittedName>
        <fullName evidence="1">Uncharacterized protein</fullName>
    </submittedName>
</protein>
<reference evidence="1" key="1">
    <citation type="journal article" date="2020" name="Stud. Mycol.">
        <title>101 Dothideomycetes genomes: a test case for predicting lifestyles and emergence of pathogens.</title>
        <authorList>
            <person name="Haridas S."/>
            <person name="Albert R."/>
            <person name="Binder M."/>
            <person name="Bloem J."/>
            <person name="Labutti K."/>
            <person name="Salamov A."/>
            <person name="Andreopoulos B."/>
            <person name="Baker S."/>
            <person name="Barry K."/>
            <person name="Bills G."/>
            <person name="Bluhm B."/>
            <person name="Cannon C."/>
            <person name="Castanera R."/>
            <person name="Culley D."/>
            <person name="Daum C."/>
            <person name="Ezra D."/>
            <person name="Gonzalez J."/>
            <person name="Henrissat B."/>
            <person name="Kuo A."/>
            <person name="Liang C."/>
            <person name="Lipzen A."/>
            <person name="Lutzoni F."/>
            <person name="Magnuson J."/>
            <person name="Mondo S."/>
            <person name="Nolan M."/>
            <person name="Ohm R."/>
            <person name="Pangilinan J."/>
            <person name="Park H.-J."/>
            <person name="Ramirez L."/>
            <person name="Alfaro M."/>
            <person name="Sun H."/>
            <person name="Tritt A."/>
            <person name="Yoshinaga Y."/>
            <person name="Zwiers L.-H."/>
            <person name="Turgeon B."/>
            <person name="Goodwin S."/>
            <person name="Spatafora J."/>
            <person name="Crous P."/>
            <person name="Grigoriev I."/>
        </authorList>
    </citation>
    <scope>NUCLEOTIDE SEQUENCE</scope>
    <source>
        <strain evidence="1">ATCC 200398</strain>
    </source>
</reference>
<sequence>MSLLIPQLPILSANEPDILGLPYPIRDQIYTLLFTDAEIVVRCRDACCNFLTTVPAISRPSIFAIAQTSRLLRQEALPRLFHLAIFDIGRLRGHAKSGEDGDRARFGAAFKDMRRMCAPTFLLPKLGLDFEKFVWSIPPEIDRGGLRELMVVETISACHCDHVPLSETFKCEVQTSDGKFVREIINSVKEMPFSVSFNIELREHCTAWASTIFSISPTLDFRITEWSNYYSLHTMILQFLEDVGLADKLIEVGKRVEDDERQGSDIERGEQVSEEVDVSSI</sequence>
<evidence type="ECO:0000313" key="1">
    <source>
        <dbReference type="EMBL" id="KAF2477729.1"/>
    </source>
</evidence>